<evidence type="ECO:0000313" key="2">
    <source>
        <dbReference type="EMBL" id="MYN10821.1"/>
    </source>
</evidence>
<dbReference type="Proteomes" id="UP000450676">
    <property type="component" value="Unassembled WGS sequence"/>
</dbReference>
<accession>A0A7X4HGG8</accession>
<organism evidence="2 3">
    <name type="scientific">Pseudoduganella aquatica</name>
    <dbReference type="NCBI Taxonomy" id="2660641"/>
    <lineage>
        <taxon>Bacteria</taxon>
        <taxon>Pseudomonadati</taxon>
        <taxon>Pseudomonadota</taxon>
        <taxon>Betaproteobacteria</taxon>
        <taxon>Burkholderiales</taxon>
        <taxon>Oxalobacteraceae</taxon>
        <taxon>Telluria group</taxon>
        <taxon>Pseudoduganella</taxon>
    </lineage>
</organism>
<protein>
    <recommendedName>
        <fullName evidence="1">DUF8198 domain-containing protein</fullName>
    </recommendedName>
</protein>
<dbReference type="AlphaFoldDB" id="A0A7X4HGG8"/>
<keyword evidence="3" id="KW-1185">Reference proteome</keyword>
<evidence type="ECO:0000313" key="3">
    <source>
        <dbReference type="Proteomes" id="UP000450676"/>
    </source>
</evidence>
<evidence type="ECO:0000259" key="1">
    <source>
        <dbReference type="Pfam" id="PF26621"/>
    </source>
</evidence>
<dbReference type="EMBL" id="WWCU01000046">
    <property type="protein sequence ID" value="MYN10821.1"/>
    <property type="molecule type" value="Genomic_DNA"/>
</dbReference>
<dbReference type="InterPro" id="IPR058063">
    <property type="entry name" value="FFLEE_fam"/>
</dbReference>
<proteinExistence type="predicted"/>
<comment type="caution">
    <text evidence="2">The sequence shown here is derived from an EMBL/GenBank/DDBJ whole genome shotgun (WGS) entry which is preliminary data.</text>
</comment>
<dbReference type="Pfam" id="PF26621">
    <property type="entry name" value="DUF8198"/>
    <property type="match status" value="1"/>
</dbReference>
<dbReference type="RefSeq" id="WP_161075102.1">
    <property type="nucleotide sequence ID" value="NZ_CP086370.1"/>
</dbReference>
<dbReference type="InterPro" id="IPR058511">
    <property type="entry name" value="DUF8198"/>
</dbReference>
<reference evidence="2 3" key="1">
    <citation type="submission" date="2019-12" db="EMBL/GenBank/DDBJ databases">
        <title>Novel species isolated from a subtropical stream in China.</title>
        <authorList>
            <person name="Lu H."/>
        </authorList>
    </citation>
    <scope>NUCLEOTIDE SEQUENCE [LARGE SCALE GENOMIC DNA]</scope>
    <source>
        <strain evidence="2 3">FT127W</strain>
    </source>
</reference>
<sequence>MKTQANPSPLEQQLRAARLERQAAGRDPALASARLALKTFQAARLARTHADLLAAPDTRDAALFFLEELYGTHDLSQRDTDLERIAPTMQRVLPADALQTITEAMRLDALAERLDTAMARLLGPQFTEDDYIQAYRGALAPDDRARQLELVQALGESLSQLVRVPMLSTTLMLMRGPAKLAGLGSLQQFLERGFSSFKRMKQARAFVAAVVGREQAIMDRIYAGHAAPFELD</sequence>
<feature type="domain" description="DUF8198" evidence="1">
    <location>
        <begin position="21"/>
        <end position="228"/>
    </location>
</feature>
<gene>
    <name evidence="2" type="ORF">GTP77_26220</name>
</gene>
<name>A0A7X4HGG8_9BURK</name>
<dbReference type="NCBIfam" id="NF047641">
    <property type="entry name" value="FFLEE_fam"/>
    <property type="match status" value="1"/>
</dbReference>